<keyword evidence="10" id="KW-1185">Reference proteome</keyword>
<feature type="transmembrane region" description="Helical" evidence="7">
    <location>
        <begin position="46"/>
        <end position="64"/>
    </location>
</feature>
<reference evidence="9 10" key="1">
    <citation type="submission" date="2015-06" db="EMBL/GenBank/DDBJ databases">
        <authorList>
            <person name="Zeng Y."/>
            <person name="Huang Y."/>
        </authorList>
    </citation>
    <scope>NUCLEOTIDE SEQUENCE [LARGE SCALE GENOMIC DNA]</scope>
    <source>
        <strain evidence="9 10">PQ-2</strain>
    </source>
</reference>
<comment type="subcellular location">
    <subcellularLocation>
        <location evidence="1">Membrane</location>
        <topology evidence="1">Multi-pass membrane protein</topology>
    </subcellularLocation>
</comment>
<dbReference type="AlphaFoldDB" id="A0A0G3XIM8"/>
<dbReference type="GO" id="GO:0005886">
    <property type="term" value="C:plasma membrane"/>
    <property type="evidence" value="ECO:0007669"/>
    <property type="project" value="TreeGrafter"/>
</dbReference>
<dbReference type="STRING" id="1348774.AB433_01820"/>
<evidence type="ECO:0000256" key="2">
    <source>
        <dbReference type="ARBA" id="ARBA00022448"/>
    </source>
</evidence>
<accession>A0A0G3XIM8</accession>
<feature type="transmembrane region" description="Helical" evidence="7">
    <location>
        <begin position="169"/>
        <end position="189"/>
    </location>
</feature>
<dbReference type="EMBL" id="CP011770">
    <property type="protein sequence ID" value="AKM11450.1"/>
    <property type="molecule type" value="Genomic_DNA"/>
</dbReference>
<gene>
    <name evidence="9" type="ORF">AB433_01820</name>
</gene>
<dbReference type="PANTHER" id="PTHR36964">
    <property type="entry name" value="PROTEIN-METHIONINE-SULFOXIDE REDUCTASE HEME-BINDING SUBUNIT MSRQ"/>
    <property type="match status" value="1"/>
</dbReference>
<dbReference type="PANTHER" id="PTHR36964:SF1">
    <property type="entry name" value="PROTEIN-METHIONINE-SULFOXIDE REDUCTASE HEME-BINDING SUBUNIT MSRQ"/>
    <property type="match status" value="1"/>
</dbReference>
<organism evidence="9 10">
    <name type="scientific">Croceicoccus naphthovorans</name>
    <dbReference type="NCBI Taxonomy" id="1348774"/>
    <lineage>
        <taxon>Bacteria</taxon>
        <taxon>Pseudomonadati</taxon>
        <taxon>Pseudomonadota</taxon>
        <taxon>Alphaproteobacteria</taxon>
        <taxon>Sphingomonadales</taxon>
        <taxon>Erythrobacteraceae</taxon>
        <taxon>Croceicoccus</taxon>
    </lineage>
</organism>
<evidence type="ECO:0000256" key="7">
    <source>
        <dbReference type="SAM" id="Phobius"/>
    </source>
</evidence>
<dbReference type="InterPro" id="IPR022837">
    <property type="entry name" value="MsrQ-like"/>
</dbReference>
<feature type="domain" description="Ferric oxidoreductase" evidence="8">
    <location>
        <begin position="43"/>
        <end position="158"/>
    </location>
</feature>
<name>A0A0G3XIM8_9SPHN</name>
<keyword evidence="6 7" id="KW-0472">Membrane</keyword>
<dbReference type="GO" id="GO:0020037">
    <property type="term" value="F:heme binding"/>
    <property type="evidence" value="ECO:0007669"/>
    <property type="project" value="TreeGrafter"/>
</dbReference>
<evidence type="ECO:0000256" key="6">
    <source>
        <dbReference type="ARBA" id="ARBA00023136"/>
    </source>
</evidence>
<evidence type="ECO:0000259" key="8">
    <source>
        <dbReference type="Pfam" id="PF01794"/>
    </source>
</evidence>
<dbReference type="GO" id="GO:0016679">
    <property type="term" value="F:oxidoreductase activity, acting on diphenols and related substances as donors"/>
    <property type="evidence" value="ECO:0007669"/>
    <property type="project" value="TreeGrafter"/>
</dbReference>
<proteinExistence type="predicted"/>
<dbReference type="PATRIC" id="fig|1348774.3.peg.386"/>
<dbReference type="Pfam" id="PF01794">
    <property type="entry name" value="Ferric_reduct"/>
    <property type="match status" value="1"/>
</dbReference>
<keyword evidence="5" id="KW-0408">Iron</keyword>
<keyword evidence="4 7" id="KW-1133">Transmembrane helix</keyword>
<evidence type="ECO:0000256" key="5">
    <source>
        <dbReference type="ARBA" id="ARBA00023004"/>
    </source>
</evidence>
<dbReference type="GO" id="GO:0010181">
    <property type="term" value="F:FMN binding"/>
    <property type="evidence" value="ECO:0007669"/>
    <property type="project" value="TreeGrafter"/>
</dbReference>
<evidence type="ECO:0000313" key="9">
    <source>
        <dbReference type="EMBL" id="AKM11450.1"/>
    </source>
</evidence>
<dbReference type="KEGG" id="cna:AB433_01820"/>
<evidence type="ECO:0000313" key="10">
    <source>
        <dbReference type="Proteomes" id="UP000035287"/>
    </source>
</evidence>
<sequence length="201" mass="22379">MATGHRRMRPRTLLFWLALAVPAALMVADLARGSLAMDLLHPTGELSLRLMVLALLPGPLVEVFGPNRFLRGWVAIRRNLGVAAFGYGLLHLAFYAVDMGALQPIVAEFTLPAIWTGWLGFAFMLAAAAVSRDAAMAAMGRRLWKRVQQGIYAAFILALSHWALLDRDWAPPLIHLAPVALAWVLRFVVRVNRRFNRRTFA</sequence>
<feature type="transmembrane region" description="Helical" evidence="7">
    <location>
        <begin position="143"/>
        <end position="163"/>
    </location>
</feature>
<keyword evidence="2" id="KW-0813">Transport</keyword>
<protein>
    <recommendedName>
        <fullName evidence="8">Ferric oxidoreductase domain-containing protein</fullName>
    </recommendedName>
</protein>
<feature type="transmembrane region" description="Helical" evidence="7">
    <location>
        <begin position="109"/>
        <end position="131"/>
    </location>
</feature>
<feature type="transmembrane region" description="Helical" evidence="7">
    <location>
        <begin position="76"/>
        <end position="97"/>
    </location>
</feature>
<keyword evidence="3 7" id="KW-0812">Transmembrane</keyword>
<dbReference type="InterPro" id="IPR013130">
    <property type="entry name" value="Fe3_Rdtase_TM_dom"/>
</dbReference>
<evidence type="ECO:0000256" key="1">
    <source>
        <dbReference type="ARBA" id="ARBA00004141"/>
    </source>
</evidence>
<evidence type="ECO:0000256" key="4">
    <source>
        <dbReference type="ARBA" id="ARBA00022989"/>
    </source>
</evidence>
<evidence type="ECO:0000256" key="3">
    <source>
        <dbReference type="ARBA" id="ARBA00022692"/>
    </source>
</evidence>
<dbReference type="Proteomes" id="UP000035287">
    <property type="component" value="Chromosome"/>
</dbReference>